<keyword evidence="3 6" id="KW-0067">ATP-binding</keyword>
<keyword evidence="4 6" id="KW-0648">Protein biosynthesis</keyword>
<comment type="similarity">
    <text evidence="6">Belongs to the class-I aminoacyl-tRNA synthetase family.</text>
</comment>
<dbReference type="SUPFAM" id="SSF50677">
    <property type="entry name" value="ValRS/IleRS/LeuRS editing domain"/>
    <property type="match status" value="1"/>
</dbReference>
<feature type="domain" description="Aminoacyl-tRNA synthetase class Ia" evidence="8">
    <location>
        <begin position="250"/>
        <end position="311"/>
    </location>
</feature>
<feature type="region of interest" description="Disordered" evidence="7">
    <location>
        <begin position="933"/>
        <end position="963"/>
    </location>
</feature>
<feature type="compositionally biased region" description="Polar residues" evidence="7">
    <location>
        <begin position="1109"/>
        <end position="1119"/>
    </location>
</feature>
<feature type="compositionally biased region" description="Low complexity" evidence="7">
    <location>
        <begin position="953"/>
        <end position="963"/>
    </location>
</feature>
<keyword evidence="10" id="KW-1185">Reference proteome</keyword>
<dbReference type="OrthoDB" id="10264412at2759"/>
<dbReference type="GO" id="GO:0005524">
    <property type="term" value="F:ATP binding"/>
    <property type="evidence" value="ECO:0007669"/>
    <property type="project" value="UniProtKB-KW"/>
</dbReference>
<evidence type="ECO:0000313" key="9">
    <source>
        <dbReference type="EMBL" id="CDJ64681.1"/>
    </source>
</evidence>
<dbReference type="GO" id="GO:0005739">
    <property type="term" value="C:mitochondrion"/>
    <property type="evidence" value="ECO:0007669"/>
    <property type="project" value="TreeGrafter"/>
</dbReference>
<dbReference type="GO" id="GO:0002161">
    <property type="term" value="F:aminoacyl-tRNA deacylase activity"/>
    <property type="evidence" value="ECO:0007669"/>
    <property type="project" value="InterPro"/>
</dbReference>
<reference evidence="9" key="2">
    <citation type="submission" date="2013-10" db="EMBL/GenBank/DDBJ databases">
        <authorList>
            <person name="Aslett M."/>
        </authorList>
    </citation>
    <scope>NUCLEOTIDE SEQUENCE [LARGE SCALE GENOMIC DNA]</scope>
    <source>
        <strain evidence="9">Houghton</strain>
    </source>
</reference>
<dbReference type="AlphaFoldDB" id="U6MKZ8"/>
<feature type="region of interest" description="Disordered" evidence="7">
    <location>
        <begin position="113"/>
        <end position="152"/>
    </location>
</feature>
<feature type="compositionally biased region" description="Low complexity" evidence="7">
    <location>
        <begin position="1120"/>
        <end position="1131"/>
    </location>
</feature>
<keyword evidence="2 6" id="KW-0547">Nucleotide-binding</keyword>
<dbReference type="InterPro" id="IPR009008">
    <property type="entry name" value="Val/Leu/Ile-tRNA-synth_edit"/>
</dbReference>
<dbReference type="SUPFAM" id="SSF52374">
    <property type="entry name" value="Nucleotidylyl transferase"/>
    <property type="match status" value="1"/>
</dbReference>
<feature type="domain" description="Aminoacyl-tRNA synthetase class Ia" evidence="8">
    <location>
        <begin position="405"/>
        <end position="763"/>
    </location>
</feature>
<proteinExistence type="inferred from homology"/>
<dbReference type="VEuPathDB" id="ToxoDB:ENH_00078140"/>
<gene>
    <name evidence="9" type="ORF">ENH_00078140</name>
</gene>
<dbReference type="Proteomes" id="UP000030754">
    <property type="component" value="Unassembled WGS sequence"/>
</dbReference>
<dbReference type="GO" id="GO:0032543">
    <property type="term" value="P:mitochondrial translation"/>
    <property type="evidence" value="ECO:0007669"/>
    <property type="project" value="TreeGrafter"/>
</dbReference>
<protein>
    <submittedName>
        <fullName evidence="9">Isoleucyl-tRNA synthetase, putative</fullName>
    </submittedName>
</protein>
<keyword evidence="5 6" id="KW-0030">Aminoacyl-tRNA synthetase</keyword>
<accession>U6MKZ8</accession>
<evidence type="ECO:0000256" key="1">
    <source>
        <dbReference type="ARBA" id="ARBA00022598"/>
    </source>
</evidence>
<dbReference type="EMBL" id="HG722992">
    <property type="protein sequence ID" value="CDJ64681.1"/>
    <property type="molecule type" value="Genomic_DNA"/>
</dbReference>
<feature type="region of interest" description="Disordered" evidence="7">
    <location>
        <begin position="1109"/>
        <end position="1131"/>
    </location>
</feature>
<evidence type="ECO:0000256" key="4">
    <source>
        <dbReference type="ARBA" id="ARBA00022917"/>
    </source>
</evidence>
<evidence type="ECO:0000256" key="5">
    <source>
        <dbReference type="ARBA" id="ARBA00023146"/>
    </source>
</evidence>
<feature type="domain" description="Aminoacyl-tRNA synthetase class Ia" evidence="8">
    <location>
        <begin position="1061"/>
        <end position="1155"/>
    </location>
</feature>
<dbReference type="InterPro" id="IPR050081">
    <property type="entry name" value="Ile-tRNA_ligase"/>
</dbReference>
<dbReference type="InterPro" id="IPR014729">
    <property type="entry name" value="Rossmann-like_a/b/a_fold"/>
</dbReference>
<evidence type="ECO:0000313" key="10">
    <source>
        <dbReference type="Proteomes" id="UP000030754"/>
    </source>
</evidence>
<evidence type="ECO:0000256" key="7">
    <source>
        <dbReference type="SAM" id="MobiDB-lite"/>
    </source>
</evidence>
<dbReference type="GO" id="GO:0004822">
    <property type="term" value="F:isoleucine-tRNA ligase activity"/>
    <property type="evidence" value="ECO:0007669"/>
    <property type="project" value="TreeGrafter"/>
</dbReference>
<dbReference type="Pfam" id="PF00133">
    <property type="entry name" value="tRNA-synt_1"/>
    <property type="match status" value="4"/>
</dbReference>
<feature type="domain" description="Aminoacyl-tRNA synthetase class Ia" evidence="8">
    <location>
        <begin position="815"/>
        <end position="909"/>
    </location>
</feature>
<evidence type="ECO:0000256" key="3">
    <source>
        <dbReference type="ARBA" id="ARBA00022840"/>
    </source>
</evidence>
<dbReference type="PANTHER" id="PTHR42765:SF1">
    <property type="entry name" value="ISOLEUCINE--TRNA LIGASE, MITOCHONDRIAL"/>
    <property type="match status" value="1"/>
</dbReference>
<reference evidence="9" key="1">
    <citation type="submission" date="2013-10" db="EMBL/GenBank/DDBJ databases">
        <title>Genomic analysis of the causative agents of coccidiosis in chickens.</title>
        <authorList>
            <person name="Reid A.J."/>
            <person name="Blake D."/>
            <person name="Billington K."/>
            <person name="Browne H."/>
            <person name="Dunn M."/>
            <person name="Hung S."/>
            <person name="Kawahara F."/>
            <person name="Miranda-Saavedra D."/>
            <person name="Mourier T."/>
            <person name="Nagra H."/>
            <person name="Otto T.D."/>
            <person name="Rawlings N."/>
            <person name="Sanchez A."/>
            <person name="Sanders M."/>
            <person name="Subramaniam C."/>
            <person name="Tay Y."/>
            <person name="Dear P."/>
            <person name="Doerig C."/>
            <person name="Gruber A."/>
            <person name="Parkinson J."/>
            <person name="Shirley M."/>
            <person name="Wan K.L."/>
            <person name="Berriman M."/>
            <person name="Tomley F."/>
            <person name="Pain A."/>
        </authorList>
    </citation>
    <scope>NUCLEOTIDE SEQUENCE [LARGE SCALE GENOMIC DNA]</scope>
    <source>
        <strain evidence="9">Houghton</strain>
    </source>
</reference>
<keyword evidence="1 6" id="KW-0436">Ligase</keyword>
<evidence type="ECO:0000256" key="6">
    <source>
        <dbReference type="RuleBase" id="RU363035"/>
    </source>
</evidence>
<dbReference type="GeneID" id="25477944"/>
<feature type="compositionally biased region" description="Low complexity" evidence="7">
    <location>
        <begin position="143"/>
        <end position="152"/>
    </location>
</feature>
<dbReference type="Gene3D" id="3.90.740.10">
    <property type="entry name" value="Valyl/Leucyl/Isoleucyl-tRNA synthetase, editing domain"/>
    <property type="match status" value="1"/>
</dbReference>
<dbReference type="PROSITE" id="PS00178">
    <property type="entry name" value="AA_TRNA_LIGASE_I"/>
    <property type="match status" value="1"/>
</dbReference>
<dbReference type="PANTHER" id="PTHR42765">
    <property type="entry name" value="SOLEUCYL-TRNA SYNTHETASE"/>
    <property type="match status" value="1"/>
</dbReference>
<evidence type="ECO:0000256" key="2">
    <source>
        <dbReference type="ARBA" id="ARBA00022741"/>
    </source>
</evidence>
<dbReference type="GO" id="GO:0006428">
    <property type="term" value="P:isoleucyl-tRNA aminoacylation"/>
    <property type="evidence" value="ECO:0007669"/>
    <property type="project" value="TreeGrafter"/>
</dbReference>
<feature type="compositionally biased region" description="Basic and acidic residues" evidence="7">
    <location>
        <begin position="940"/>
        <end position="952"/>
    </location>
</feature>
<organism evidence="9 10">
    <name type="scientific">Eimeria necatrix</name>
    <dbReference type="NCBI Taxonomy" id="51315"/>
    <lineage>
        <taxon>Eukaryota</taxon>
        <taxon>Sar</taxon>
        <taxon>Alveolata</taxon>
        <taxon>Apicomplexa</taxon>
        <taxon>Conoidasida</taxon>
        <taxon>Coccidia</taxon>
        <taxon>Eucoccidiorida</taxon>
        <taxon>Eimeriorina</taxon>
        <taxon>Eimeriidae</taxon>
        <taxon>Eimeria</taxon>
    </lineage>
</organism>
<dbReference type="Gene3D" id="3.40.50.620">
    <property type="entry name" value="HUPs"/>
    <property type="match status" value="2"/>
</dbReference>
<evidence type="ECO:0000259" key="8">
    <source>
        <dbReference type="Pfam" id="PF00133"/>
    </source>
</evidence>
<dbReference type="InterPro" id="IPR001412">
    <property type="entry name" value="aa-tRNA-synth_I_CS"/>
</dbReference>
<sequence>MGESSPLMQPCPACTRPAQQQYQNSQNQRLMQWSFTPLRFKLLLVLLALAQPWRVSAACLLLRFPVVEETPRGTQSATNIAWPQFGAQRCGKPHSNTSRELAGFLNLKRIAEAPGRPPFRGGTRSVVEPRGNRSNIGNKQNHSGSVSSSIRCSNRNSSSHAFSSTVLLPRSSLRLRGALWRSEIAVQRLWRRHDTYKQLLLQIWCINKCAQQHAGTNSQVDKNRSGRGISDELLDVLGFAVTSPCGGASNMLLLDGPPYANGEPHMGHAVNKCLKDFAVRAALLQRRCCHMLPGWDCHGLPIELRVAATATAAAQLDAAATAPDNTNPLGTCERGPGHNLEICCDNDDTNSIKSSTDRSTNQKRKSIPTDLRSKARRVALRFASLQQKAFERGSRLYLFVLHLCSFGVWAHWDGAYKTMDSSFKLDELKLFTLLWNNGLVSLSRFPVYWSPASLSSVSESEVALRPTARDCLYFKLLLKRPIPASESGKPFPVHKTTPWFFVSWTTTPFTIPANRALAVSASTRYAVLRASREVPQYEEEVWLVGEKCMPSFLTALKNAEISWRIQQIGTVSGQLLEGSRYVHPVSSKVSCPVLLDPVVETDKGTSILHVAPAHSQEDYRLCQRANRSKGLLVQQSDDPSVLVHVPLIPDLKEEAAATAAGAPLLCPVGPKGTFLEGSGSMPFESLEALKGGEESIIDFLRRSGSLLLTHKAVLPYPYDERSGCPLLMRATPQLHFSVQGLVPEILRDVERIRWLPNRRIQKMQQCQYTAAAKVRRELHTQDEQREAATVATVQLESEASPGYGRIRAALRTRPPTWCLSRQRQWGLPIPLVAERVEGLSCTGSQETRSAEEAGWTSLRLDNDLRLYAEAFRTAGDKTDDLLTMLKRRGWCGMVFDVWFDAASAWITGHKFLQQWTQDANCLLNKYFPQVQEGKQQQKQQHQEQNEDTHQQQDPEQLQEQQAKQWNGKEERYSCLVVEGSDQSRGWFQSLLLSHAGAREALRRQRRQRGVPNVVQLGDCWTSHSTAIQMHDIGGVTEYELVMADDDEPRAGELLEDGELPQYPFSVVVTHGFVVDSSGNKLSKSKGNAISPAIFFSAEKQASGTAIQSSTSKVSASVKPQQEQRQAQESQRNRQLIYGADVLRLFVGALDFGGDMACPSGNSEGQHHGKDSVVHTASATYIKLRNAFKYLIGSLQNFDIIAVRCLVHLPLQYHHK</sequence>
<feature type="compositionally biased region" description="Polar residues" evidence="7">
    <location>
        <begin position="132"/>
        <end position="142"/>
    </location>
</feature>
<dbReference type="InterPro" id="IPR002300">
    <property type="entry name" value="aa-tRNA-synth_Ia"/>
</dbReference>
<dbReference type="RefSeq" id="XP_013433148.1">
    <property type="nucleotide sequence ID" value="XM_013577694.1"/>
</dbReference>
<name>U6MKZ8_9EIME</name>